<organism evidence="1">
    <name type="scientific">marine sediment metagenome</name>
    <dbReference type="NCBI Taxonomy" id="412755"/>
    <lineage>
        <taxon>unclassified sequences</taxon>
        <taxon>metagenomes</taxon>
        <taxon>ecological metagenomes</taxon>
    </lineage>
</organism>
<comment type="caution">
    <text evidence="1">The sequence shown here is derived from an EMBL/GenBank/DDBJ whole genome shotgun (WGS) entry which is preliminary data.</text>
</comment>
<feature type="non-terminal residue" evidence="1">
    <location>
        <position position="1"/>
    </location>
</feature>
<dbReference type="SUPFAM" id="SSF53659">
    <property type="entry name" value="Isocitrate/Isopropylmalate dehydrogenase-like"/>
    <property type="match status" value="1"/>
</dbReference>
<reference evidence="1" key="1">
    <citation type="journal article" date="2014" name="Front. Microbiol.">
        <title>High frequency of phylogenetically diverse reductive dehalogenase-homologous genes in deep subseafloor sedimentary metagenomes.</title>
        <authorList>
            <person name="Kawai M."/>
            <person name="Futagami T."/>
            <person name="Toyoda A."/>
            <person name="Takaki Y."/>
            <person name="Nishi S."/>
            <person name="Hori S."/>
            <person name="Arai W."/>
            <person name="Tsubouchi T."/>
            <person name="Morono Y."/>
            <person name="Uchiyama I."/>
            <person name="Ito T."/>
            <person name="Fujiyama A."/>
            <person name="Inagaki F."/>
            <person name="Takami H."/>
        </authorList>
    </citation>
    <scope>NUCLEOTIDE SEQUENCE</scope>
    <source>
        <strain evidence="1">Expedition CK06-06</strain>
    </source>
</reference>
<dbReference type="AlphaFoldDB" id="X1H5T6"/>
<evidence type="ECO:0000313" key="1">
    <source>
        <dbReference type="EMBL" id="GAH52440.1"/>
    </source>
</evidence>
<gene>
    <name evidence="1" type="ORF">S03H2_39916</name>
</gene>
<sequence length="41" mass="4482">RRQSPKWTQLKRIVVVNTGGFKMQFNIAVLPGDGVGPEVTG</sequence>
<evidence type="ECO:0008006" key="2">
    <source>
        <dbReference type="Google" id="ProtNLM"/>
    </source>
</evidence>
<name>X1H5T6_9ZZZZ</name>
<protein>
    <recommendedName>
        <fullName evidence="2">Isopropylmalate dehydrogenase-like domain-containing protein</fullName>
    </recommendedName>
</protein>
<dbReference type="EMBL" id="BARU01024712">
    <property type="protein sequence ID" value="GAH52440.1"/>
    <property type="molecule type" value="Genomic_DNA"/>
</dbReference>
<proteinExistence type="predicted"/>
<accession>X1H5T6</accession>